<reference evidence="22 23" key="1">
    <citation type="submission" date="2023-09" db="EMBL/GenBank/DDBJ databases">
        <title>Genomes of two closely related lineages of the louse Polyplax serrata with different host specificities.</title>
        <authorList>
            <person name="Martinu J."/>
            <person name="Tarabai H."/>
            <person name="Stefka J."/>
            <person name="Hypsa V."/>
        </authorList>
    </citation>
    <scope>NUCLEOTIDE SEQUENCE [LARGE SCALE GENOMIC DNA]</scope>
    <source>
        <strain evidence="22">98ZLc_SE</strain>
    </source>
</reference>
<evidence type="ECO:0000256" key="1">
    <source>
        <dbReference type="ARBA" id="ARBA00001936"/>
    </source>
</evidence>
<evidence type="ECO:0000256" key="12">
    <source>
        <dbReference type="ARBA" id="ARBA00023034"/>
    </source>
</evidence>
<comment type="caution">
    <text evidence="22">The sequence shown here is derived from an EMBL/GenBank/DDBJ whole genome shotgun (WGS) entry which is preliminary data.</text>
</comment>
<dbReference type="InterPro" id="IPR043189">
    <property type="entry name" value="B4GAT1"/>
</dbReference>
<evidence type="ECO:0000256" key="4">
    <source>
        <dbReference type="ARBA" id="ARBA00008539"/>
    </source>
</evidence>
<comment type="similarity">
    <text evidence="4">Belongs to the glycosyltransferase 49 family.</text>
</comment>
<comment type="catalytic activity">
    <reaction evidence="20">
        <text>3-O-[beta-D-Xyl-(1-&gt;4)-Rib-ol-P-Rib-ol-P-3-beta-D-GalNAc-(1-&gt;3)-beta-D-GlcNAc-(1-&gt;4)-(O-6-P-alpha-D-Man)]-Thr-[protein] + UDP-alpha-D-glucuronate = 3-O-[beta-D-GlcA-(1-&gt;3)-beta-D-Xyl-(1-&gt;4)-Rib-ol-P-Rib-ol-P-3-beta-D-GalNAc-(1-&gt;3)-beta-D-GlcNAc-(1-&gt;4)-(O-6-P-alpha-D-Man)]-Thr-[protein] + UDP + H(+)</text>
        <dbReference type="Rhea" id="RHEA:46860"/>
        <dbReference type="Rhea" id="RHEA-COMP:15023"/>
        <dbReference type="Rhea" id="RHEA-COMP:17482"/>
        <dbReference type="ChEBI" id="CHEBI:15378"/>
        <dbReference type="ChEBI" id="CHEBI:58052"/>
        <dbReference type="ChEBI" id="CHEBI:58223"/>
        <dbReference type="ChEBI" id="CHEBI:142405"/>
        <dbReference type="ChEBI" id="CHEBI:177336"/>
    </reaction>
</comment>
<evidence type="ECO:0000256" key="8">
    <source>
        <dbReference type="ARBA" id="ARBA00022692"/>
    </source>
</evidence>
<evidence type="ECO:0000313" key="23">
    <source>
        <dbReference type="Proteomes" id="UP001359485"/>
    </source>
</evidence>
<dbReference type="PANTHER" id="PTHR46420">
    <property type="entry name" value="BETA-1,4-GLUCURONYLTRANSFERASE 1"/>
    <property type="match status" value="1"/>
</dbReference>
<keyword evidence="23" id="KW-1185">Reference proteome</keyword>
<sequence>MLSYAVRVVEEGIHLGATDDMLLKASSFSVVVFLLIVNIWLILRQLNTTQCNLDGIYYQGYVNLQQESQKKPRKHVAEPLQARPEQVVREYEVNEALQTGFNVSFDLGRWDKARLYKMYDFVYVGRDFAKLSKQFTVCLATQSSIERIESIVAMSQQWSGPISAALYAAGDDEYYLLHWYIEFLKKCFVHVGRKIAFHLAVPRARMPGGKYPDILKKLHKTEYKCIDYVKVLKEILKLRSAETVKWRTTALYPQNHLRNLARRNCQNLHVFLIDVDIIPSSKMAEHVDSFLKSPRAKCQEKCAYVIPTYELDERTDFPKNKSDLIRLKRKGLAQAFHHKIFIYNQYATNFTRWESFMDVTDGNVVVSHEVTNFEFLYEPFYVAPDTVPEHDERFLGYGYTRNTQVYETFVAGYKFQVLSPVFTIHWGMVGRNGRPAWRERQNSMNRQRFEVFKREVFARYRRDPLKMMH</sequence>
<evidence type="ECO:0000256" key="16">
    <source>
        <dbReference type="ARBA" id="ARBA00030723"/>
    </source>
</evidence>
<evidence type="ECO:0000256" key="11">
    <source>
        <dbReference type="ARBA" id="ARBA00022989"/>
    </source>
</evidence>
<feature type="transmembrane region" description="Helical" evidence="21">
    <location>
        <begin position="21"/>
        <end position="43"/>
    </location>
</feature>
<evidence type="ECO:0000256" key="13">
    <source>
        <dbReference type="ARBA" id="ARBA00023136"/>
    </source>
</evidence>
<evidence type="ECO:0000256" key="17">
    <source>
        <dbReference type="ARBA" id="ARBA00032175"/>
    </source>
</evidence>
<evidence type="ECO:0000256" key="6">
    <source>
        <dbReference type="ARBA" id="ARBA00022676"/>
    </source>
</evidence>
<organism evidence="22 23">
    <name type="scientific">Polyplax serrata</name>
    <name type="common">Common mouse louse</name>
    <dbReference type="NCBI Taxonomy" id="468196"/>
    <lineage>
        <taxon>Eukaryota</taxon>
        <taxon>Metazoa</taxon>
        <taxon>Ecdysozoa</taxon>
        <taxon>Arthropoda</taxon>
        <taxon>Hexapoda</taxon>
        <taxon>Insecta</taxon>
        <taxon>Pterygota</taxon>
        <taxon>Neoptera</taxon>
        <taxon>Paraneoptera</taxon>
        <taxon>Psocodea</taxon>
        <taxon>Troctomorpha</taxon>
        <taxon>Phthiraptera</taxon>
        <taxon>Anoplura</taxon>
        <taxon>Polyplacidae</taxon>
        <taxon>Polyplax</taxon>
    </lineage>
</organism>
<gene>
    <name evidence="22" type="ORF">RUM44_008212</name>
</gene>
<evidence type="ECO:0000256" key="20">
    <source>
        <dbReference type="ARBA" id="ARBA00047852"/>
    </source>
</evidence>
<protein>
    <recommendedName>
        <fullName evidence="5">Beta-1,4-glucuronyltransferase 1</fullName>
    </recommendedName>
    <alternativeName>
        <fullName evidence="16">I-beta-1,3-N-acetylglucosaminyltransferase</fullName>
    </alternativeName>
    <alternativeName>
        <fullName evidence="19">N-acetyllactosaminide beta-1,3-N-acetylglucosaminyltransferase</fullName>
    </alternativeName>
    <alternativeName>
        <fullName evidence="17">Poly-N-acetyllactosamine extension enzyme</fullName>
    </alternativeName>
    <alternativeName>
        <fullName evidence="18">UDP-GlcNAc:betaGal beta-1,3-N-acetylglucosaminyltransferase 1</fullName>
    </alternativeName>
</protein>
<evidence type="ECO:0000256" key="7">
    <source>
        <dbReference type="ARBA" id="ARBA00022679"/>
    </source>
</evidence>
<keyword evidence="14" id="KW-0325">Glycoprotein</keyword>
<evidence type="ECO:0000256" key="10">
    <source>
        <dbReference type="ARBA" id="ARBA00022968"/>
    </source>
</evidence>
<proteinExistence type="inferred from homology"/>
<evidence type="ECO:0000256" key="9">
    <source>
        <dbReference type="ARBA" id="ARBA00022723"/>
    </source>
</evidence>
<evidence type="ECO:0000256" key="2">
    <source>
        <dbReference type="ARBA" id="ARBA00004323"/>
    </source>
</evidence>
<evidence type="ECO:0000256" key="14">
    <source>
        <dbReference type="ARBA" id="ARBA00023180"/>
    </source>
</evidence>
<evidence type="ECO:0000313" key="22">
    <source>
        <dbReference type="EMBL" id="KAK6637790.1"/>
    </source>
</evidence>
<evidence type="ECO:0000256" key="3">
    <source>
        <dbReference type="ARBA" id="ARBA00004922"/>
    </source>
</evidence>
<evidence type="ECO:0000256" key="21">
    <source>
        <dbReference type="SAM" id="Phobius"/>
    </source>
</evidence>
<keyword evidence="6" id="KW-0328">Glycosyltransferase</keyword>
<dbReference type="EMBL" id="JAWJWF010000002">
    <property type="protein sequence ID" value="KAK6637790.1"/>
    <property type="molecule type" value="Genomic_DNA"/>
</dbReference>
<comment type="pathway">
    <text evidence="3">Protein modification; protein glycosylation.</text>
</comment>
<evidence type="ECO:0000256" key="19">
    <source>
        <dbReference type="ARBA" id="ARBA00033291"/>
    </source>
</evidence>
<keyword evidence="11 21" id="KW-1133">Transmembrane helix</keyword>
<keyword evidence="9" id="KW-0479">Metal-binding</keyword>
<keyword evidence="15" id="KW-0464">Manganese</keyword>
<keyword evidence="8 21" id="KW-0812">Transmembrane</keyword>
<name>A0ABR1B7V6_POLSC</name>
<keyword evidence="7" id="KW-0808">Transferase</keyword>
<comment type="subcellular location">
    <subcellularLocation>
        <location evidence="2">Golgi apparatus membrane</location>
        <topology evidence="2">Single-pass type II membrane protein</topology>
    </subcellularLocation>
</comment>
<keyword evidence="12" id="KW-0333">Golgi apparatus</keyword>
<evidence type="ECO:0000256" key="5">
    <source>
        <dbReference type="ARBA" id="ARBA00017962"/>
    </source>
</evidence>
<keyword evidence="13 21" id="KW-0472">Membrane</keyword>
<evidence type="ECO:0000256" key="18">
    <source>
        <dbReference type="ARBA" id="ARBA00032181"/>
    </source>
</evidence>
<dbReference type="Pfam" id="PF13896">
    <property type="entry name" value="Glyco_transf_49"/>
    <property type="match status" value="1"/>
</dbReference>
<accession>A0ABR1B7V6</accession>
<dbReference type="PANTHER" id="PTHR46420:SF1">
    <property type="entry name" value="BETA-1,4-GLUCURONYLTRANSFERASE 1"/>
    <property type="match status" value="1"/>
</dbReference>
<dbReference type="Proteomes" id="UP001359485">
    <property type="component" value="Unassembled WGS sequence"/>
</dbReference>
<comment type="cofactor">
    <cofactor evidence="1">
        <name>Mn(2+)</name>
        <dbReference type="ChEBI" id="CHEBI:29035"/>
    </cofactor>
</comment>
<evidence type="ECO:0000256" key="15">
    <source>
        <dbReference type="ARBA" id="ARBA00023211"/>
    </source>
</evidence>
<keyword evidence="10" id="KW-0735">Signal-anchor</keyword>